<keyword evidence="2" id="KW-1185">Reference proteome</keyword>
<reference evidence="1 2" key="1">
    <citation type="submission" date="2019-05" db="EMBL/GenBank/DDBJ databases">
        <title>Another draft genome of Portunus trituberculatus and its Hox gene families provides insights of decapod evolution.</title>
        <authorList>
            <person name="Jeong J.-H."/>
            <person name="Song I."/>
            <person name="Kim S."/>
            <person name="Choi T."/>
            <person name="Kim D."/>
            <person name="Ryu S."/>
            <person name="Kim W."/>
        </authorList>
    </citation>
    <scope>NUCLEOTIDE SEQUENCE [LARGE SCALE GENOMIC DNA]</scope>
    <source>
        <tissue evidence="1">Muscle</tissue>
    </source>
</reference>
<evidence type="ECO:0000313" key="2">
    <source>
        <dbReference type="Proteomes" id="UP000324222"/>
    </source>
</evidence>
<dbReference type="EMBL" id="VSRR010003959">
    <property type="protein sequence ID" value="MPC38038.1"/>
    <property type="molecule type" value="Genomic_DNA"/>
</dbReference>
<accession>A0A5B7EYE2</accession>
<protein>
    <submittedName>
        <fullName evidence="1">Uncharacterized protein</fullName>
    </submittedName>
</protein>
<proteinExistence type="predicted"/>
<gene>
    <name evidence="1" type="ORF">E2C01_031539</name>
</gene>
<evidence type="ECO:0000313" key="1">
    <source>
        <dbReference type="EMBL" id="MPC38038.1"/>
    </source>
</evidence>
<dbReference type="Proteomes" id="UP000324222">
    <property type="component" value="Unassembled WGS sequence"/>
</dbReference>
<organism evidence="1 2">
    <name type="scientific">Portunus trituberculatus</name>
    <name type="common">Swimming crab</name>
    <name type="synonym">Neptunus trituberculatus</name>
    <dbReference type="NCBI Taxonomy" id="210409"/>
    <lineage>
        <taxon>Eukaryota</taxon>
        <taxon>Metazoa</taxon>
        <taxon>Ecdysozoa</taxon>
        <taxon>Arthropoda</taxon>
        <taxon>Crustacea</taxon>
        <taxon>Multicrustacea</taxon>
        <taxon>Malacostraca</taxon>
        <taxon>Eumalacostraca</taxon>
        <taxon>Eucarida</taxon>
        <taxon>Decapoda</taxon>
        <taxon>Pleocyemata</taxon>
        <taxon>Brachyura</taxon>
        <taxon>Eubrachyura</taxon>
        <taxon>Portunoidea</taxon>
        <taxon>Portunidae</taxon>
        <taxon>Portuninae</taxon>
        <taxon>Portunus</taxon>
    </lineage>
</organism>
<comment type="caution">
    <text evidence="1">The sequence shown here is derived from an EMBL/GenBank/DDBJ whole genome shotgun (WGS) entry which is preliminary data.</text>
</comment>
<dbReference type="AlphaFoldDB" id="A0A5B7EYE2"/>
<sequence length="71" mass="7681">MNLICSSQQFSSGFRIWKTTTAQPAFATSCISSLSLSSAYSVEDPFQPMQGVGTIFWNKPKVTESSESGGH</sequence>
<name>A0A5B7EYE2_PORTR</name>